<reference evidence="2 3" key="1">
    <citation type="journal article" date="2019" name="Nat. Ecol. Evol.">
        <title>Megaphylogeny resolves global patterns of mushroom evolution.</title>
        <authorList>
            <person name="Varga T."/>
            <person name="Krizsan K."/>
            <person name="Foldi C."/>
            <person name="Dima B."/>
            <person name="Sanchez-Garcia M."/>
            <person name="Sanchez-Ramirez S."/>
            <person name="Szollosi G.J."/>
            <person name="Szarkandi J.G."/>
            <person name="Papp V."/>
            <person name="Albert L."/>
            <person name="Andreopoulos W."/>
            <person name="Angelini C."/>
            <person name="Antonin V."/>
            <person name="Barry K.W."/>
            <person name="Bougher N.L."/>
            <person name="Buchanan P."/>
            <person name="Buyck B."/>
            <person name="Bense V."/>
            <person name="Catcheside P."/>
            <person name="Chovatia M."/>
            <person name="Cooper J."/>
            <person name="Damon W."/>
            <person name="Desjardin D."/>
            <person name="Finy P."/>
            <person name="Geml J."/>
            <person name="Haridas S."/>
            <person name="Hughes K."/>
            <person name="Justo A."/>
            <person name="Karasinski D."/>
            <person name="Kautmanova I."/>
            <person name="Kiss B."/>
            <person name="Kocsube S."/>
            <person name="Kotiranta H."/>
            <person name="LaButti K.M."/>
            <person name="Lechner B.E."/>
            <person name="Liimatainen K."/>
            <person name="Lipzen A."/>
            <person name="Lukacs Z."/>
            <person name="Mihaltcheva S."/>
            <person name="Morgado L.N."/>
            <person name="Niskanen T."/>
            <person name="Noordeloos M.E."/>
            <person name="Ohm R.A."/>
            <person name="Ortiz-Santana B."/>
            <person name="Ovrebo C."/>
            <person name="Racz N."/>
            <person name="Riley R."/>
            <person name="Savchenko A."/>
            <person name="Shiryaev A."/>
            <person name="Soop K."/>
            <person name="Spirin V."/>
            <person name="Szebenyi C."/>
            <person name="Tomsovsky M."/>
            <person name="Tulloss R.E."/>
            <person name="Uehling J."/>
            <person name="Grigoriev I.V."/>
            <person name="Vagvolgyi C."/>
            <person name="Papp T."/>
            <person name="Martin F.M."/>
            <person name="Miettinen O."/>
            <person name="Hibbett D.S."/>
            <person name="Nagy L.G."/>
        </authorList>
    </citation>
    <scope>NUCLEOTIDE SEQUENCE [LARGE SCALE GENOMIC DNA]</scope>
    <source>
        <strain evidence="2 3">CBS 309.79</strain>
    </source>
</reference>
<dbReference type="CDD" id="cd00299">
    <property type="entry name" value="GST_C_family"/>
    <property type="match status" value="1"/>
</dbReference>
<evidence type="ECO:0000313" key="2">
    <source>
        <dbReference type="EMBL" id="TFK96128.1"/>
    </source>
</evidence>
<dbReference type="STRING" id="1884261.A0A5C3Q7E7"/>
<dbReference type="EMBL" id="ML178866">
    <property type="protein sequence ID" value="TFK96128.1"/>
    <property type="molecule type" value="Genomic_DNA"/>
</dbReference>
<organism evidence="2 3">
    <name type="scientific">Pterulicium gracile</name>
    <dbReference type="NCBI Taxonomy" id="1884261"/>
    <lineage>
        <taxon>Eukaryota</taxon>
        <taxon>Fungi</taxon>
        <taxon>Dikarya</taxon>
        <taxon>Basidiomycota</taxon>
        <taxon>Agaricomycotina</taxon>
        <taxon>Agaricomycetes</taxon>
        <taxon>Agaricomycetidae</taxon>
        <taxon>Agaricales</taxon>
        <taxon>Pleurotineae</taxon>
        <taxon>Pterulaceae</taxon>
        <taxon>Pterulicium</taxon>
    </lineage>
</organism>
<dbReference type="AlphaFoldDB" id="A0A5C3Q7E7"/>
<evidence type="ECO:0000259" key="1">
    <source>
        <dbReference type="Pfam" id="PF25907"/>
    </source>
</evidence>
<dbReference type="OrthoDB" id="202840at2759"/>
<dbReference type="InterPro" id="IPR036282">
    <property type="entry name" value="Glutathione-S-Trfase_C_sf"/>
</dbReference>
<name>A0A5C3Q7E7_9AGAR</name>
<dbReference type="Proteomes" id="UP000305067">
    <property type="component" value="Unassembled WGS sequence"/>
</dbReference>
<sequence>MGAPAKRLPIVELTDTVLLKSCCRFALPRHDTSHYSEACSGHADSSLVKIFARGHADTTLFLLAVKLIDWGKVPESFRLDREKLLGVHIVPEEWEKRRPAALSALRSHLSLLESQLQLDGRTWLFDTTCPSLADIAAYPVIRELRMLGPQLFEDDAFPGIILAIPHPLAIDTELV</sequence>
<dbReference type="SUPFAM" id="SSF47616">
    <property type="entry name" value="GST C-terminal domain-like"/>
    <property type="match status" value="1"/>
</dbReference>
<proteinExistence type="predicted"/>
<dbReference type="InterPro" id="IPR058268">
    <property type="entry name" value="DUF7962"/>
</dbReference>
<protein>
    <recommendedName>
        <fullName evidence="1">DUF7962 domain-containing protein</fullName>
    </recommendedName>
</protein>
<feature type="domain" description="DUF7962" evidence="1">
    <location>
        <begin position="75"/>
        <end position="145"/>
    </location>
</feature>
<evidence type="ECO:0000313" key="3">
    <source>
        <dbReference type="Proteomes" id="UP000305067"/>
    </source>
</evidence>
<accession>A0A5C3Q7E7</accession>
<dbReference type="Gene3D" id="1.20.1050.10">
    <property type="match status" value="1"/>
</dbReference>
<keyword evidence="3" id="KW-1185">Reference proteome</keyword>
<dbReference type="Pfam" id="PF25907">
    <property type="entry name" value="DUF7962"/>
    <property type="match status" value="1"/>
</dbReference>
<gene>
    <name evidence="2" type="ORF">BDV98DRAFT_339969</name>
</gene>